<dbReference type="Proteomes" id="UP000636110">
    <property type="component" value="Unassembled WGS sequence"/>
</dbReference>
<feature type="domain" description="Putative beta-lactamase-inhibitor-like PepSY-like" evidence="2">
    <location>
        <begin position="20"/>
        <end position="52"/>
    </location>
</feature>
<dbReference type="Gene3D" id="3.10.450.360">
    <property type="match status" value="1"/>
</dbReference>
<comment type="caution">
    <text evidence="3">The sequence shown here is derived from an EMBL/GenBank/DDBJ whole genome shotgun (WGS) entry which is preliminary data.</text>
</comment>
<dbReference type="Pfam" id="PF11396">
    <property type="entry name" value="PepSY_like"/>
    <property type="match status" value="2"/>
</dbReference>
<sequence>MKKRLLLAVALLFSGLTYAQDIPAKDVPLEVRNSFKKAFPNATKVEWELKGDLYNADFDIGRRDHEVWFTSKGAIVKHKKEIRAKELPVAVANVIKKDYSGYRIDDVDHFEEGKTVLYKVELKKVGEEKKVVFDAKGNVVNRIL</sequence>
<feature type="domain" description="Putative beta-lactamase-inhibitor-like PepSY-like" evidence="2">
    <location>
        <begin position="54"/>
        <end position="140"/>
    </location>
</feature>
<evidence type="ECO:0000256" key="1">
    <source>
        <dbReference type="SAM" id="SignalP"/>
    </source>
</evidence>
<accession>A0ABR6EYV8</accession>
<feature type="chain" id="PRO_5047287447" description="Putative beta-lactamase-inhibitor-like PepSY-like domain-containing protein" evidence="1">
    <location>
        <begin position="20"/>
        <end position="144"/>
    </location>
</feature>
<evidence type="ECO:0000313" key="3">
    <source>
        <dbReference type="EMBL" id="MBB2150430.1"/>
    </source>
</evidence>
<name>A0ABR6EYV8_9SPHI</name>
<dbReference type="RefSeq" id="WP_182959400.1">
    <property type="nucleotide sequence ID" value="NZ_WNXC01000006.1"/>
</dbReference>
<gene>
    <name evidence="3" type="ORF">GM920_16150</name>
</gene>
<protein>
    <recommendedName>
        <fullName evidence="2">Putative beta-lactamase-inhibitor-like PepSY-like domain-containing protein</fullName>
    </recommendedName>
</protein>
<keyword evidence="4" id="KW-1185">Reference proteome</keyword>
<evidence type="ECO:0000313" key="4">
    <source>
        <dbReference type="Proteomes" id="UP000636110"/>
    </source>
</evidence>
<feature type="signal peptide" evidence="1">
    <location>
        <begin position="1"/>
        <end position="19"/>
    </location>
</feature>
<dbReference type="SUPFAM" id="SSF160574">
    <property type="entry name" value="BT0923-like"/>
    <property type="match status" value="1"/>
</dbReference>
<evidence type="ECO:0000259" key="2">
    <source>
        <dbReference type="Pfam" id="PF11396"/>
    </source>
</evidence>
<dbReference type="EMBL" id="WNXC01000006">
    <property type="protein sequence ID" value="MBB2150430.1"/>
    <property type="molecule type" value="Genomic_DNA"/>
</dbReference>
<keyword evidence="1" id="KW-0732">Signal</keyword>
<organism evidence="3 4">
    <name type="scientific">Pedobacter gandavensis</name>
    <dbReference type="NCBI Taxonomy" id="2679963"/>
    <lineage>
        <taxon>Bacteria</taxon>
        <taxon>Pseudomonadati</taxon>
        <taxon>Bacteroidota</taxon>
        <taxon>Sphingobacteriia</taxon>
        <taxon>Sphingobacteriales</taxon>
        <taxon>Sphingobacteriaceae</taxon>
        <taxon>Pedobacter</taxon>
    </lineage>
</organism>
<dbReference type="InterPro" id="IPR021533">
    <property type="entry name" value="PepSY-like"/>
</dbReference>
<reference evidence="3 4" key="1">
    <citation type="submission" date="2019-11" db="EMBL/GenBank/DDBJ databases">
        <title>Description of Pedobacter sp. LMG 31462T.</title>
        <authorList>
            <person name="Carlier A."/>
            <person name="Qi S."/>
            <person name="Vandamme P."/>
        </authorList>
    </citation>
    <scope>NUCLEOTIDE SEQUENCE [LARGE SCALE GENOMIC DNA]</scope>
    <source>
        <strain evidence="3 4">LMG 31462</strain>
    </source>
</reference>
<proteinExistence type="predicted"/>